<dbReference type="eggNOG" id="COG0695">
    <property type="taxonomic scope" value="Bacteria"/>
</dbReference>
<dbReference type="InterPro" id="IPR021836">
    <property type="entry name" value="DUF3429"/>
</dbReference>
<protein>
    <submittedName>
        <fullName evidence="3">Conserved protein</fullName>
    </submittedName>
</protein>
<dbReference type="PANTHER" id="PTHR15887">
    <property type="entry name" value="TRANSMEMBRANE PROTEIN 69"/>
    <property type="match status" value="1"/>
</dbReference>
<comment type="caution">
    <text evidence="3">The sequence shown here is derived from an EMBL/GenBank/DDBJ whole genome shotgun (WGS) entry which is preliminary data.</text>
</comment>
<feature type="transmembrane region" description="Helical" evidence="2">
    <location>
        <begin position="63"/>
        <end position="81"/>
    </location>
</feature>
<dbReference type="AlphaFoldDB" id="A0A081BC18"/>
<keyword evidence="2" id="KW-0812">Transmembrane</keyword>
<keyword evidence="4" id="KW-1185">Reference proteome</keyword>
<dbReference type="EMBL" id="BBIO01000010">
    <property type="protein sequence ID" value="GAK45586.1"/>
    <property type="molecule type" value="Genomic_DNA"/>
</dbReference>
<name>A0A081BC18_9HYPH</name>
<accession>A0A081BC18</accession>
<dbReference type="Pfam" id="PF11911">
    <property type="entry name" value="DUF3429"/>
    <property type="match status" value="1"/>
</dbReference>
<dbReference type="RefSeq" id="WP_052379395.1">
    <property type="nucleotide sequence ID" value="NZ_BBIO01000010.1"/>
</dbReference>
<feature type="region of interest" description="Disordered" evidence="1">
    <location>
        <begin position="1"/>
        <end position="21"/>
    </location>
</feature>
<keyword evidence="2" id="KW-1133">Transmembrane helix</keyword>
<dbReference type="STRING" id="1333998.M2A_2085"/>
<feature type="transmembrane region" description="Helical" evidence="2">
    <location>
        <begin position="149"/>
        <end position="171"/>
    </location>
</feature>
<gene>
    <name evidence="3" type="ORF">M2A_2085</name>
</gene>
<feature type="transmembrane region" description="Helical" evidence="2">
    <location>
        <begin position="102"/>
        <end position="129"/>
    </location>
</feature>
<proteinExistence type="predicted"/>
<evidence type="ECO:0000256" key="2">
    <source>
        <dbReference type="SAM" id="Phobius"/>
    </source>
</evidence>
<evidence type="ECO:0000256" key="1">
    <source>
        <dbReference type="SAM" id="MobiDB-lite"/>
    </source>
</evidence>
<reference evidence="3 4" key="1">
    <citation type="submission" date="2014-07" db="EMBL/GenBank/DDBJ databases">
        <title>Tepidicaulis marinum gen. nov., sp. nov., a novel marine bacterium denitrifying nitrate to nitrous oxide strictly under microaerobic conditions.</title>
        <authorList>
            <person name="Takeuchi M."/>
            <person name="Yamagishi T."/>
            <person name="Kamagata Y."/>
            <person name="Oshima K."/>
            <person name="Hattori M."/>
            <person name="Katayama T."/>
            <person name="Hanada S."/>
            <person name="Tamaki H."/>
            <person name="Marumo K."/>
            <person name="Maeda H."/>
            <person name="Nedachi M."/>
            <person name="Iwasaki W."/>
            <person name="Suwa Y."/>
            <person name="Sakata S."/>
        </authorList>
    </citation>
    <scope>NUCLEOTIDE SEQUENCE [LARGE SCALE GENOMIC DNA]</scope>
    <source>
        <strain evidence="3 4">MA2</strain>
    </source>
</reference>
<keyword evidence="2" id="KW-0472">Membrane</keyword>
<evidence type="ECO:0000313" key="3">
    <source>
        <dbReference type="EMBL" id="GAK45586.1"/>
    </source>
</evidence>
<organism evidence="3 4">
    <name type="scientific">Tepidicaulis marinus</name>
    <dbReference type="NCBI Taxonomy" id="1333998"/>
    <lineage>
        <taxon>Bacteria</taxon>
        <taxon>Pseudomonadati</taxon>
        <taxon>Pseudomonadota</taxon>
        <taxon>Alphaproteobacteria</taxon>
        <taxon>Hyphomicrobiales</taxon>
        <taxon>Parvibaculaceae</taxon>
        <taxon>Tepidicaulis</taxon>
    </lineage>
</organism>
<feature type="transmembrane region" description="Helical" evidence="2">
    <location>
        <begin position="29"/>
        <end position="51"/>
    </location>
</feature>
<evidence type="ECO:0000313" key="4">
    <source>
        <dbReference type="Proteomes" id="UP000028702"/>
    </source>
</evidence>
<dbReference type="Proteomes" id="UP000028702">
    <property type="component" value="Unassembled WGS sequence"/>
</dbReference>
<sequence length="176" mass="18438">MSSSEKTAPSAPAVQPAKKKPRIKVPGSATLLGYAGLIPFAGTALIVWLSWPSPAARDALFALQAYGAIILSFLGGARWGLAMAGHGYASDTETRRELRTGLIAAVLPSVIAWLALLMPPLPALSVLIICYGGQYLADIQTVKAGDAPAWYRLLRTPLTLLAMAAMLAALARLITG</sequence>
<dbReference type="PANTHER" id="PTHR15887:SF1">
    <property type="entry name" value="TRANSMEMBRANE PROTEIN 69"/>
    <property type="match status" value="1"/>
</dbReference>